<dbReference type="Gene3D" id="3.30.70.2970">
    <property type="entry name" value="Protein of unknown function (DUF541), domain 2"/>
    <property type="match status" value="1"/>
</dbReference>
<protein>
    <submittedName>
        <fullName evidence="2">SIMPL domain-containing protein</fullName>
    </submittedName>
</protein>
<comment type="caution">
    <text evidence="2">The sequence shown here is derived from an EMBL/GenBank/DDBJ whole genome shotgun (WGS) entry which is preliminary data.</text>
</comment>
<keyword evidence="3" id="KW-1185">Reference proteome</keyword>
<dbReference type="Proteomes" id="UP001500426">
    <property type="component" value="Unassembled WGS sequence"/>
</dbReference>
<feature type="chain" id="PRO_5046615318" evidence="1">
    <location>
        <begin position="29"/>
        <end position="238"/>
    </location>
</feature>
<feature type="signal peptide" evidence="1">
    <location>
        <begin position="1"/>
        <end position="28"/>
    </location>
</feature>
<dbReference type="PANTHER" id="PTHR34387:SF1">
    <property type="entry name" value="PERIPLASMIC IMMUNOGENIC PROTEIN"/>
    <property type="match status" value="1"/>
</dbReference>
<keyword evidence="1" id="KW-0732">Signal</keyword>
<sequence length="238" mass="26616">MTANKSNFTYMKKSILILMTFIATMTQAQEQKQIPQVSVSGEGKVMVKPDHIVINFGVENTGKDATEVKKLNDETVDKVVKFVKKFGIPTSDFQTTSVSLNRNYDYEKKKYNYQASQTISITLKDITKYDALMMGLVDNGINNISDVEFKSSKIEEYKSEARKLAMKDAKHKAEDYVSVLNQKIGKAILISDNTQSYYAPPVMYKADMMVAEAGVPRETLAVGEIEVSANVSVSFILD</sequence>
<dbReference type="PANTHER" id="PTHR34387">
    <property type="entry name" value="SLR1258 PROTEIN"/>
    <property type="match status" value="1"/>
</dbReference>
<dbReference type="Gene3D" id="3.30.110.170">
    <property type="entry name" value="Protein of unknown function (DUF541), domain 1"/>
    <property type="match status" value="1"/>
</dbReference>
<dbReference type="InterPro" id="IPR007497">
    <property type="entry name" value="SIMPL/DUF541"/>
</dbReference>
<dbReference type="Pfam" id="PF04402">
    <property type="entry name" value="SIMPL"/>
    <property type="match status" value="1"/>
</dbReference>
<evidence type="ECO:0000256" key="1">
    <source>
        <dbReference type="SAM" id="SignalP"/>
    </source>
</evidence>
<gene>
    <name evidence="2" type="ORF">GCM10022388_08010</name>
</gene>
<proteinExistence type="predicted"/>
<dbReference type="InterPro" id="IPR052022">
    <property type="entry name" value="26kDa_periplasmic_antigen"/>
</dbReference>
<dbReference type="EMBL" id="BAABCS010000006">
    <property type="protein sequence ID" value="GAA4045082.1"/>
    <property type="molecule type" value="Genomic_DNA"/>
</dbReference>
<evidence type="ECO:0000313" key="3">
    <source>
        <dbReference type="Proteomes" id="UP001500426"/>
    </source>
</evidence>
<name>A0ABP7UJD9_9FLAO</name>
<reference evidence="3" key="1">
    <citation type="journal article" date="2019" name="Int. J. Syst. Evol. Microbiol.">
        <title>The Global Catalogue of Microorganisms (GCM) 10K type strain sequencing project: providing services to taxonomists for standard genome sequencing and annotation.</title>
        <authorList>
            <consortium name="The Broad Institute Genomics Platform"/>
            <consortium name="The Broad Institute Genome Sequencing Center for Infectious Disease"/>
            <person name="Wu L."/>
            <person name="Ma J."/>
        </authorList>
    </citation>
    <scope>NUCLEOTIDE SEQUENCE [LARGE SCALE GENOMIC DNA]</scope>
    <source>
        <strain evidence="3">JCM 17068</strain>
    </source>
</reference>
<evidence type="ECO:0000313" key="2">
    <source>
        <dbReference type="EMBL" id="GAA4045082.1"/>
    </source>
</evidence>
<accession>A0ABP7UJD9</accession>
<organism evidence="2 3">
    <name type="scientific">Flavobacterium chungnamense</name>
    <dbReference type="NCBI Taxonomy" id="706182"/>
    <lineage>
        <taxon>Bacteria</taxon>
        <taxon>Pseudomonadati</taxon>
        <taxon>Bacteroidota</taxon>
        <taxon>Flavobacteriia</taxon>
        <taxon>Flavobacteriales</taxon>
        <taxon>Flavobacteriaceae</taxon>
        <taxon>Flavobacterium</taxon>
    </lineage>
</organism>